<dbReference type="SUPFAM" id="SSF48452">
    <property type="entry name" value="TPR-like"/>
    <property type="match status" value="1"/>
</dbReference>
<dbReference type="KEGG" id="add:HUW48_11850"/>
<keyword evidence="6" id="KW-1185">Reference proteome</keyword>
<dbReference type="InterPro" id="IPR029058">
    <property type="entry name" value="AB_hydrolase_fold"/>
</dbReference>
<evidence type="ECO:0000256" key="1">
    <source>
        <dbReference type="ARBA" id="ARBA00005622"/>
    </source>
</evidence>
<sequence>MRKYLSCLLLILVSYACNAQLENKIILGTIDSIDSKILQEKRKIWVYVPNSASGGLYAQAKYPVVYLLDGDAHFYSVVGMVQQLSSVNGNMICPEMIVVGIPNTDRTRDLTPSHVDIDPLMNDSNAVRTSGGGEQFASFLEKELMPYIEKTYSTLPYRTLIGHSLGGLTVTNLFLNHKDLFNAYIAIDPSMWWDNQKLLSKAGGLLAQQDYKGKKLFLGIANTMKPGMDTVKVKRDTTIPTKHIRSILTLNKLVQKNKRNGLTYGYKYYKGDSHGSVPLIATYDALHFIFKFYDFRFKDEDYLKFSKNTITKVEDHYKEVSKQFGFTVPVPEMMINQLGYMALSQKKMEEAEYLFQSNVRNYPVSFNVHDSLGDFYAAKGEKARVIENYQKALTIKKFNETRSKLEKLLK</sequence>
<evidence type="ECO:0000256" key="3">
    <source>
        <dbReference type="PROSITE-ProRule" id="PRU00339"/>
    </source>
</evidence>
<proteinExistence type="inferred from homology"/>
<evidence type="ECO:0000313" key="5">
    <source>
        <dbReference type="EMBL" id="QMU28686.1"/>
    </source>
</evidence>
<dbReference type="RefSeq" id="WP_182415870.1">
    <property type="nucleotide sequence ID" value="NZ_CP055153.1"/>
</dbReference>
<protein>
    <submittedName>
        <fullName evidence="5">Alpha/beta hydrolase</fullName>
    </submittedName>
</protein>
<reference evidence="5 6" key="1">
    <citation type="submission" date="2020-08" db="EMBL/GenBank/DDBJ databases">
        <title>Adhaeribacter dokdonensis sp. nov., isolated from the rhizosphere of Elymus tsukushiensis, a plant native to the Dokdo Islands, Republic of Korea.</title>
        <authorList>
            <person name="Ghim S.Y."/>
        </authorList>
    </citation>
    <scope>NUCLEOTIDE SEQUENCE [LARGE SCALE GENOMIC DNA]</scope>
    <source>
        <strain evidence="5 6">KUDC8001</strain>
    </source>
</reference>
<accession>A0A7L7L781</accession>
<dbReference type="PROSITE" id="PS51257">
    <property type="entry name" value="PROKAR_LIPOPROTEIN"/>
    <property type="match status" value="1"/>
</dbReference>
<dbReference type="InterPro" id="IPR052558">
    <property type="entry name" value="Siderophore_Hydrolase_D"/>
</dbReference>
<comment type="similarity">
    <text evidence="1">Belongs to the esterase D family.</text>
</comment>
<gene>
    <name evidence="5" type="ORF">HUW48_11850</name>
</gene>
<dbReference type="PROSITE" id="PS50005">
    <property type="entry name" value="TPR"/>
    <property type="match status" value="1"/>
</dbReference>
<evidence type="ECO:0000313" key="6">
    <source>
        <dbReference type="Proteomes" id="UP000514509"/>
    </source>
</evidence>
<keyword evidence="2 5" id="KW-0378">Hydrolase</keyword>
<dbReference type="Proteomes" id="UP000514509">
    <property type="component" value="Chromosome"/>
</dbReference>
<dbReference type="PANTHER" id="PTHR40841">
    <property type="entry name" value="SIDEROPHORE TRIACETYLFUSARININE C ESTERASE"/>
    <property type="match status" value="1"/>
</dbReference>
<evidence type="ECO:0000256" key="2">
    <source>
        <dbReference type="ARBA" id="ARBA00022801"/>
    </source>
</evidence>
<dbReference type="SUPFAM" id="SSF53474">
    <property type="entry name" value="alpha/beta-Hydrolases"/>
    <property type="match status" value="1"/>
</dbReference>
<evidence type="ECO:0000256" key="4">
    <source>
        <dbReference type="SAM" id="SignalP"/>
    </source>
</evidence>
<keyword evidence="4" id="KW-0732">Signal</keyword>
<feature type="signal peptide" evidence="4">
    <location>
        <begin position="1"/>
        <end position="19"/>
    </location>
</feature>
<keyword evidence="3" id="KW-0802">TPR repeat</keyword>
<dbReference type="GO" id="GO:0016788">
    <property type="term" value="F:hydrolase activity, acting on ester bonds"/>
    <property type="evidence" value="ECO:0007669"/>
    <property type="project" value="TreeGrafter"/>
</dbReference>
<dbReference type="AlphaFoldDB" id="A0A7L7L781"/>
<dbReference type="EMBL" id="CP055153">
    <property type="protein sequence ID" value="QMU28686.1"/>
    <property type="molecule type" value="Genomic_DNA"/>
</dbReference>
<dbReference type="PANTHER" id="PTHR40841:SF2">
    <property type="entry name" value="SIDEROPHORE-DEGRADING ESTERASE (EUROFUNG)"/>
    <property type="match status" value="1"/>
</dbReference>
<dbReference type="InterPro" id="IPR011990">
    <property type="entry name" value="TPR-like_helical_dom_sf"/>
</dbReference>
<dbReference type="Pfam" id="PF00756">
    <property type="entry name" value="Esterase"/>
    <property type="match status" value="1"/>
</dbReference>
<feature type="repeat" description="TPR" evidence="3">
    <location>
        <begin position="366"/>
        <end position="399"/>
    </location>
</feature>
<organism evidence="5 6">
    <name type="scientific">Adhaeribacter radiodurans</name>
    <dbReference type="NCBI Taxonomy" id="2745197"/>
    <lineage>
        <taxon>Bacteria</taxon>
        <taxon>Pseudomonadati</taxon>
        <taxon>Bacteroidota</taxon>
        <taxon>Cytophagia</taxon>
        <taxon>Cytophagales</taxon>
        <taxon>Hymenobacteraceae</taxon>
        <taxon>Adhaeribacter</taxon>
    </lineage>
</organism>
<name>A0A7L7L781_9BACT</name>
<dbReference type="Gene3D" id="3.40.50.1820">
    <property type="entry name" value="alpha/beta hydrolase"/>
    <property type="match status" value="1"/>
</dbReference>
<dbReference type="InterPro" id="IPR019734">
    <property type="entry name" value="TPR_rpt"/>
</dbReference>
<dbReference type="InterPro" id="IPR000801">
    <property type="entry name" value="Esterase-like"/>
</dbReference>
<feature type="chain" id="PRO_5029642327" evidence="4">
    <location>
        <begin position="20"/>
        <end position="410"/>
    </location>
</feature>